<dbReference type="RefSeq" id="WP_153340602.1">
    <property type="nucleotide sequence ID" value="NZ_WIVE01000002.1"/>
</dbReference>
<dbReference type="Gene3D" id="1.25.40.10">
    <property type="entry name" value="Tetratricopeptide repeat domain"/>
    <property type="match status" value="1"/>
</dbReference>
<name>A0A7X2D379_9PROT</name>
<keyword evidence="2" id="KW-1185">Reference proteome</keyword>
<reference evidence="1 2" key="1">
    <citation type="submission" date="2019-10" db="EMBL/GenBank/DDBJ databases">
        <title>Draft whole-genome sequence of the purple nonsulfur photosynthetic bacterium Roseospira navarrensis DSM 15114.</title>
        <authorList>
            <person name="Kyndt J.A."/>
            <person name="Meyer T.E."/>
        </authorList>
    </citation>
    <scope>NUCLEOTIDE SEQUENCE [LARGE SCALE GENOMIC DNA]</scope>
    <source>
        <strain evidence="1 2">DSM 15114</strain>
    </source>
</reference>
<dbReference type="InterPro" id="IPR010323">
    <property type="entry name" value="DUF924"/>
</dbReference>
<accession>A0A7X2D379</accession>
<protein>
    <submittedName>
        <fullName evidence="1">DUF924 family protein</fullName>
    </submittedName>
</protein>
<dbReference type="OrthoDB" id="7593450at2"/>
<evidence type="ECO:0000313" key="1">
    <source>
        <dbReference type="EMBL" id="MQX35287.1"/>
    </source>
</evidence>
<dbReference type="EMBL" id="WIVE01000002">
    <property type="protein sequence ID" value="MQX35287.1"/>
    <property type="molecule type" value="Genomic_DNA"/>
</dbReference>
<organism evidence="1 2">
    <name type="scientific">Roseospira navarrensis</name>
    <dbReference type="NCBI Taxonomy" id="140058"/>
    <lineage>
        <taxon>Bacteria</taxon>
        <taxon>Pseudomonadati</taxon>
        <taxon>Pseudomonadota</taxon>
        <taxon>Alphaproteobacteria</taxon>
        <taxon>Rhodospirillales</taxon>
        <taxon>Rhodospirillaceae</taxon>
        <taxon>Roseospira</taxon>
    </lineage>
</organism>
<gene>
    <name evidence="1" type="ORF">GHC57_02020</name>
</gene>
<dbReference type="Proteomes" id="UP000434582">
    <property type="component" value="Unassembled WGS sequence"/>
</dbReference>
<dbReference type="SUPFAM" id="SSF48452">
    <property type="entry name" value="TPR-like"/>
    <property type="match status" value="1"/>
</dbReference>
<dbReference type="AlphaFoldDB" id="A0A7X2D379"/>
<dbReference type="Pfam" id="PF06041">
    <property type="entry name" value="DUF924"/>
    <property type="match status" value="1"/>
</dbReference>
<evidence type="ECO:0000313" key="2">
    <source>
        <dbReference type="Proteomes" id="UP000434582"/>
    </source>
</evidence>
<proteinExistence type="predicted"/>
<comment type="caution">
    <text evidence="1">The sequence shown here is derived from an EMBL/GenBank/DDBJ whole genome shotgun (WGS) entry which is preliminary data.</text>
</comment>
<dbReference type="Gene3D" id="1.20.58.320">
    <property type="entry name" value="TPR-like"/>
    <property type="match status" value="1"/>
</dbReference>
<dbReference type="InterPro" id="IPR011990">
    <property type="entry name" value="TPR-like_helical_dom_sf"/>
</dbReference>
<sequence length="197" mass="21992">MTPSQPPPLAPPQARALLDFWFGEPGSDEHGTFRDIWFQKSDAFDAEVRARFERLSEEAASGALDDWAATPHGALALILLLDQAPRNVHRGTPAAFATDSRALDVAKQALRDGHDAALSPVERLFLYMPFQHSEDLVEQERSLALYDRLGIEGAQKSAHRHHEIVARFGRFPHRNAVLGRESSQEEIAFLKEPNSSF</sequence>